<evidence type="ECO:0008006" key="4">
    <source>
        <dbReference type="Google" id="ProtNLM"/>
    </source>
</evidence>
<dbReference type="InterPro" id="IPR000462">
    <property type="entry name" value="CDP-OH_P_trans"/>
</dbReference>
<feature type="transmembrane region" description="Helical" evidence="2">
    <location>
        <begin position="7"/>
        <end position="27"/>
    </location>
</feature>
<dbReference type="Pfam" id="PF01066">
    <property type="entry name" value="CDP-OH_P_transf"/>
    <property type="match status" value="1"/>
</dbReference>
<keyword evidence="2" id="KW-0472">Membrane</keyword>
<feature type="transmembrane region" description="Helical" evidence="2">
    <location>
        <begin position="33"/>
        <end position="52"/>
    </location>
</feature>
<evidence type="ECO:0000256" key="1">
    <source>
        <dbReference type="ARBA" id="ARBA00022679"/>
    </source>
</evidence>
<proteinExistence type="predicted"/>
<evidence type="ECO:0000313" key="3">
    <source>
        <dbReference type="EMBL" id="MPM55863.1"/>
    </source>
</evidence>
<feature type="transmembrane region" description="Helical" evidence="2">
    <location>
        <begin position="94"/>
        <end position="111"/>
    </location>
</feature>
<dbReference type="PROSITE" id="PS00379">
    <property type="entry name" value="CDP_ALCOHOL_P_TRANSF"/>
    <property type="match status" value="1"/>
</dbReference>
<comment type="caution">
    <text evidence="3">The sequence shown here is derived from an EMBL/GenBank/DDBJ whole genome shotgun (WGS) entry which is preliminary data.</text>
</comment>
<name>A0A645AYB3_9ZZZZ</name>
<dbReference type="InterPro" id="IPR048254">
    <property type="entry name" value="CDP_ALCOHOL_P_TRANSF_CS"/>
</dbReference>
<gene>
    <name evidence="3" type="ORF">SDC9_102660</name>
</gene>
<accession>A0A645AYB3</accession>
<dbReference type="GO" id="GO:0016020">
    <property type="term" value="C:membrane"/>
    <property type="evidence" value="ECO:0007669"/>
    <property type="project" value="InterPro"/>
</dbReference>
<dbReference type="GO" id="GO:0016780">
    <property type="term" value="F:phosphotransferase activity, for other substituted phosphate groups"/>
    <property type="evidence" value="ECO:0007669"/>
    <property type="project" value="InterPro"/>
</dbReference>
<dbReference type="Gene3D" id="1.20.120.1760">
    <property type="match status" value="1"/>
</dbReference>
<organism evidence="3">
    <name type="scientific">bioreactor metagenome</name>
    <dbReference type="NCBI Taxonomy" id="1076179"/>
    <lineage>
        <taxon>unclassified sequences</taxon>
        <taxon>metagenomes</taxon>
        <taxon>ecological metagenomes</taxon>
    </lineage>
</organism>
<evidence type="ECO:0000256" key="2">
    <source>
        <dbReference type="SAM" id="Phobius"/>
    </source>
</evidence>
<dbReference type="GO" id="GO:0008654">
    <property type="term" value="P:phospholipid biosynthetic process"/>
    <property type="evidence" value="ECO:0007669"/>
    <property type="project" value="InterPro"/>
</dbReference>
<keyword evidence="1" id="KW-0808">Transferase</keyword>
<reference evidence="3" key="1">
    <citation type="submission" date="2019-08" db="EMBL/GenBank/DDBJ databases">
        <authorList>
            <person name="Kucharzyk K."/>
            <person name="Murdoch R.W."/>
            <person name="Higgins S."/>
            <person name="Loffler F."/>
        </authorList>
    </citation>
    <scope>NUCLEOTIDE SEQUENCE</scope>
</reference>
<feature type="transmembrane region" description="Helical" evidence="2">
    <location>
        <begin position="72"/>
        <end position="88"/>
    </location>
</feature>
<keyword evidence="2" id="KW-1133">Transmembrane helix</keyword>
<protein>
    <recommendedName>
        <fullName evidence="4">CDP-diacylglycerol--glycerol-3-phosphate 3-phosphatidyltransferase</fullName>
    </recommendedName>
</protein>
<dbReference type="InterPro" id="IPR043130">
    <property type="entry name" value="CDP-OH_PTrfase_TM_dom"/>
</dbReference>
<keyword evidence="2" id="KW-0812">Transmembrane</keyword>
<dbReference type="AlphaFoldDB" id="A0A645AYB3"/>
<dbReference type="EMBL" id="VSSQ01015475">
    <property type="protein sequence ID" value="MPM55863.1"/>
    <property type="molecule type" value="Genomic_DNA"/>
</dbReference>
<sequence>MTNKKSLLCLIPNILTLSRILGAFLLLYYRFTIYGISIYLYCGLSDVLDGLLARRFRLATAAGSRLDSAADLIFFICAAYLIFPQLTLSWQQSIWIISLFGLRISSLLIRWQRFKVLGWPHTIANKISGLALFIFPLIWLLYPLTLNTSLLMVLISYSAGEELLIAILSKNSALDVKSIFA</sequence>